<dbReference type="EMBL" id="AJAQ01000016">
    <property type="protein sequence ID" value="EOH93572.1"/>
    <property type="molecule type" value="Genomic_DNA"/>
</dbReference>
<evidence type="ECO:0000313" key="1">
    <source>
        <dbReference type="EMBL" id="EOH93572.1"/>
    </source>
</evidence>
<reference evidence="1 2" key="1">
    <citation type="submission" date="2013-02" db="EMBL/GenBank/DDBJ databases">
        <title>The Genome Sequence of Enterococcus pallens BAA-351.</title>
        <authorList>
            <consortium name="The Broad Institute Genome Sequencing Platform"/>
            <consortium name="The Broad Institute Genome Sequencing Center for Infectious Disease"/>
            <person name="Earl A.M."/>
            <person name="Gilmore M.S."/>
            <person name="Lebreton F."/>
            <person name="Walker B."/>
            <person name="Young S.K."/>
            <person name="Zeng Q."/>
            <person name="Gargeya S."/>
            <person name="Fitzgerald M."/>
            <person name="Haas B."/>
            <person name="Abouelleil A."/>
            <person name="Alvarado L."/>
            <person name="Arachchi H.M."/>
            <person name="Berlin A.M."/>
            <person name="Chapman S.B."/>
            <person name="Dewar J."/>
            <person name="Goldberg J."/>
            <person name="Griggs A."/>
            <person name="Gujja S."/>
            <person name="Hansen M."/>
            <person name="Howarth C."/>
            <person name="Imamovic A."/>
            <person name="Larimer J."/>
            <person name="McCowan C."/>
            <person name="Murphy C."/>
            <person name="Neiman D."/>
            <person name="Pearson M."/>
            <person name="Priest M."/>
            <person name="Roberts A."/>
            <person name="Saif S."/>
            <person name="Shea T."/>
            <person name="Sisk P."/>
            <person name="Sykes S."/>
            <person name="Wortman J."/>
            <person name="Nusbaum C."/>
            <person name="Birren B."/>
        </authorList>
    </citation>
    <scope>NUCLEOTIDE SEQUENCE [LARGE SCALE GENOMIC DNA]</scope>
    <source>
        <strain evidence="1 2">ATCC BAA-351</strain>
    </source>
</reference>
<protein>
    <recommendedName>
        <fullName evidence="3">GyrI-like small molecule binding domain-containing protein</fullName>
    </recommendedName>
</protein>
<comment type="caution">
    <text evidence="1">The sequence shown here is derived from an EMBL/GenBank/DDBJ whole genome shotgun (WGS) entry which is preliminary data.</text>
</comment>
<dbReference type="Proteomes" id="UP000013782">
    <property type="component" value="Unassembled WGS sequence"/>
</dbReference>
<evidence type="ECO:0008006" key="3">
    <source>
        <dbReference type="Google" id="ProtNLM"/>
    </source>
</evidence>
<sequence>MNIQSNDRLKDSFQKKEGAILFIPEQYFLALQVNDCSAKFDLALRAGVLKYLSQRMRLVYEKEVGTTKVPQWKPNAVFSLEKQQLLPKFEDRSKSRDCTLLVRQPGFLTESFIKEAYKEIKRSNCHPLFEEIEFVTTGSRLCSQIIHSGSTEKLAESLALLDQFVQQHHYEYADQYFREIDLVGSSGQKILRCNVRVVNSA</sequence>
<proteinExistence type="predicted"/>
<dbReference type="OrthoDB" id="58802at2"/>
<dbReference type="STRING" id="160454.RV10_GL003790"/>
<dbReference type="eggNOG" id="COG4832">
    <property type="taxonomic scope" value="Bacteria"/>
</dbReference>
<name>R2QAX7_9ENTE</name>
<dbReference type="RefSeq" id="WP_010757259.1">
    <property type="nucleotide sequence ID" value="NZ_ASWD01000001.1"/>
</dbReference>
<dbReference type="PATRIC" id="fig|1158607.3.peg.2240"/>
<accession>R2QAX7</accession>
<gene>
    <name evidence="1" type="ORF">UAU_02268</name>
</gene>
<dbReference type="HOGENOM" id="CLU_1358692_0_0_9"/>
<dbReference type="AlphaFoldDB" id="R2QAX7"/>
<dbReference type="Gene3D" id="3.20.80.10">
    <property type="entry name" value="Regulatory factor, effector binding domain"/>
    <property type="match status" value="1"/>
</dbReference>
<keyword evidence="2" id="KW-1185">Reference proteome</keyword>
<dbReference type="InterPro" id="IPR011256">
    <property type="entry name" value="Reg_factor_effector_dom_sf"/>
</dbReference>
<evidence type="ECO:0000313" key="2">
    <source>
        <dbReference type="Proteomes" id="UP000013782"/>
    </source>
</evidence>
<organism evidence="1 2">
    <name type="scientific">Enterococcus pallens ATCC BAA-351</name>
    <dbReference type="NCBI Taxonomy" id="1158607"/>
    <lineage>
        <taxon>Bacteria</taxon>
        <taxon>Bacillati</taxon>
        <taxon>Bacillota</taxon>
        <taxon>Bacilli</taxon>
        <taxon>Lactobacillales</taxon>
        <taxon>Enterococcaceae</taxon>
        <taxon>Enterococcus</taxon>
    </lineage>
</organism>